<geneLocation type="plasmid" evidence="9 10">
    <name>unnamed1</name>
</geneLocation>
<dbReference type="Gene3D" id="3.40.50.10860">
    <property type="entry name" value="Leucine Dehydrogenase, chain A, domain 1"/>
    <property type="match status" value="1"/>
</dbReference>
<organism evidence="9 10">
    <name type="scientific">Jiella pelagia</name>
    <dbReference type="NCBI Taxonomy" id="2986949"/>
    <lineage>
        <taxon>Bacteria</taxon>
        <taxon>Pseudomonadati</taxon>
        <taxon>Pseudomonadota</taxon>
        <taxon>Alphaproteobacteria</taxon>
        <taxon>Hyphomicrobiales</taxon>
        <taxon>Aurantimonadaceae</taxon>
        <taxon>Jiella</taxon>
    </lineage>
</organism>
<dbReference type="SUPFAM" id="SSF51735">
    <property type="entry name" value="NAD(P)-binding Rossmann-fold domains"/>
    <property type="match status" value="1"/>
</dbReference>
<dbReference type="SUPFAM" id="SSF53223">
    <property type="entry name" value="Aminoacid dehydrogenase-like, N-terminal domain"/>
    <property type="match status" value="1"/>
</dbReference>
<evidence type="ECO:0000259" key="7">
    <source>
        <dbReference type="Pfam" id="PF01488"/>
    </source>
</evidence>
<gene>
    <name evidence="9" type="ORF">OH818_01060</name>
</gene>
<evidence type="ECO:0000256" key="4">
    <source>
        <dbReference type="ARBA" id="ARBA00023002"/>
    </source>
</evidence>
<keyword evidence="4" id="KW-0560">Oxidoreductase</keyword>
<dbReference type="Proteomes" id="UP001164020">
    <property type="component" value="Plasmid unnamed1"/>
</dbReference>
<sequence length="270" mass="28144">MTIDGTTSVLVHLAYPAAHLKTPQLFNPRCEERGLNAVLVPWQVAPAHLAEMMDALRQAESVAGAIVTIPHKETSAALCDRLEGVAAILKVANVIKRHRDGSLVGRILDGEGFVGGLRRSGIDPAGSKVLIVGAGGVALAIAAALVEAGAARIEVCNRTRQRAEDMIERLSRLALERDIAPELGIADEPSAAGFDLVINATSLGMHAGDPLPVQTETIGPGMTVAEVIMAPAVTPLLEAAAERGATVVPGREMLLGQIDPFIDFLLGDAA</sequence>
<keyword evidence="3" id="KW-0521">NADP</keyword>
<proteinExistence type="predicted"/>
<dbReference type="InterPro" id="IPR036291">
    <property type="entry name" value="NAD(P)-bd_dom_sf"/>
</dbReference>
<keyword evidence="9" id="KW-0614">Plasmid</keyword>
<dbReference type="InterPro" id="IPR013708">
    <property type="entry name" value="Shikimate_DH-bd_N"/>
</dbReference>
<feature type="domain" description="Shikimate dehydrogenase substrate binding N-terminal" evidence="8">
    <location>
        <begin position="14"/>
        <end position="95"/>
    </location>
</feature>
<evidence type="ECO:0000256" key="2">
    <source>
        <dbReference type="ARBA" id="ARBA00012962"/>
    </source>
</evidence>
<dbReference type="EC" id="1.1.1.25" evidence="2"/>
<keyword evidence="5" id="KW-0028">Amino-acid biosynthesis</keyword>
<evidence type="ECO:0000256" key="1">
    <source>
        <dbReference type="ARBA" id="ARBA00004871"/>
    </source>
</evidence>
<dbReference type="EMBL" id="CP114028">
    <property type="protein sequence ID" value="WAP66775.1"/>
    <property type="molecule type" value="Genomic_DNA"/>
</dbReference>
<comment type="catalytic activity">
    <reaction evidence="6">
        <text>shikimate + NADP(+) = 3-dehydroshikimate + NADPH + H(+)</text>
        <dbReference type="Rhea" id="RHEA:17737"/>
        <dbReference type="ChEBI" id="CHEBI:15378"/>
        <dbReference type="ChEBI" id="CHEBI:16630"/>
        <dbReference type="ChEBI" id="CHEBI:36208"/>
        <dbReference type="ChEBI" id="CHEBI:57783"/>
        <dbReference type="ChEBI" id="CHEBI:58349"/>
        <dbReference type="EC" id="1.1.1.25"/>
    </reaction>
</comment>
<dbReference type="InterPro" id="IPR046346">
    <property type="entry name" value="Aminoacid_DH-like_N_sf"/>
</dbReference>
<name>A0ABY7BVV3_9HYPH</name>
<dbReference type="Pfam" id="PF08501">
    <property type="entry name" value="Shikimate_dh_N"/>
    <property type="match status" value="1"/>
</dbReference>
<dbReference type="InterPro" id="IPR006151">
    <property type="entry name" value="Shikm_DH/Glu-tRNA_Rdtase"/>
</dbReference>
<evidence type="ECO:0000256" key="5">
    <source>
        <dbReference type="ARBA" id="ARBA00023141"/>
    </source>
</evidence>
<protein>
    <recommendedName>
        <fullName evidence="2">shikimate dehydrogenase (NADP(+))</fullName>
        <ecNumber evidence="2">1.1.1.25</ecNumber>
    </recommendedName>
</protein>
<evidence type="ECO:0000256" key="3">
    <source>
        <dbReference type="ARBA" id="ARBA00022857"/>
    </source>
</evidence>
<keyword evidence="10" id="KW-1185">Reference proteome</keyword>
<dbReference type="PANTHER" id="PTHR21089:SF1">
    <property type="entry name" value="BIFUNCTIONAL 3-DEHYDROQUINATE DEHYDRATASE_SHIKIMATE DEHYDROGENASE, CHLOROPLASTIC"/>
    <property type="match status" value="1"/>
</dbReference>
<reference evidence="9" key="1">
    <citation type="submission" date="2022-12" db="EMBL/GenBank/DDBJ databases">
        <title>Jiella pelagia sp. nov., isolated from phosphonate enriched culture of Northwest Pacific surface seawater.</title>
        <authorList>
            <person name="Shin D.Y."/>
            <person name="Hwang C.Y."/>
        </authorList>
    </citation>
    <scope>NUCLEOTIDE SEQUENCE</scope>
    <source>
        <strain evidence="9">HL-NP1</strain>
        <plasmid evidence="9">unnamed1</plasmid>
    </source>
</reference>
<evidence type="ECO:0000313" key="9">
    <source>
        <dbReference type="EMBL" id="WAP66775.1"/>
    </source>
</evidence>
<evidence type="ECO:0000259" key="8">
    <source>
        <dbReference type="Pfam" id="PF08501"/>
    </source>
</evidence>
<dbReference type="CDD" id="cd01065">
    <property type="entry name" value="NAD_bind_Shikimate_DH"/>
    <property type="match status" value="1"/>
</dbReference>
<dbReference type="RefSeq" id="WP_268879221.1">
    <property type="nucleotide sequence ID" value="NZ_CP114028.1"/>
</dbReference>
<dbReference type="Pfam" id="PF01488">
    <property type="entry name" value="Shikimate_DH"/>
    <property type="match status" value="1"/>
</dbReference>
<comment type="pathway">
    <text evidence="1">Metabolic intermediate biosynthesis; chorismate biosynthesis; chorismate from D-erythrose 4-phosphate and phosphoenolpyruvate: step 4/7.</text>
</comment>
<evidence type="ECO:0000256" key="6">
    <source>
        <dbReference type="ARBA" id="ARBA00049442"/>
    </source>
</evidence>
<feature type="domain" description="Quinate/shikimate 5-dehydrogenase/glutamyl-tRNA reductase" evidence="7">
    <location>
        <begin position="125"/>
        <end position="175"/>
    </location>
</feature>
<dbReference type="InterPro" id="IPR022893">
    <property type="entry name" value="Shikimate_DH_fam"/>
</dbReference>
<evidence type="ECO:0000313" key="10">
    <source>
        <dbReference type="Proteomes" id="UP001164020"/>
    </source>
</evidence>
<dbReference type="PANTHER" id="PTHR21089">
    <property type="entry name" value="SHIKIMATE DEHYDROGENASE"/>
    <property type="match status" value="1"/>
</dbReference>
<accession>A0ABY7BVV3</accession>
<keyword evidence="5" id="KW-0057">Aromatic amino acid biosynthesis</keyword>
<dbReference type="Gene3D" id="3.40.50.720">
    <property type="entry name" value="NAD(P)-binding Rossmann-like Domain"/>
    <property type="match status" value="1"/>
</dbReference>